<comment type="catalytic activity">
    <reaction evidence="6">
        <text>2 R'C(R)SH + O2 = R'C(R)S-S(R)CR' + H2O2</text>
        <dbReference type="Rhea" id="RHEA:17357"/>
        <dbReference type="ChEBI" id="CHEBI:15379"/>
        <dbReference type="ChEBI" id="CHEBI:16240"/>
        <dbReference type="ChEBI" id="CHEBI:16520"/>
        <dbReference type="ChEBI" id="CHEBI:17412"/>
        <dbReference type="EC" id="1.8.3.2"/>
    </reaction>
</comment>
<evidence type="ECO:0000313" key="9">
    <source>
        <dbReference type="EMBL" id="RKO84269.1"/>
    </source>
</evidence>
<evidence type="ECO:0000259" key="8">
    <source>
        <dbReference type="PROSITE" id="PS51324"/>
    </source>
</evidence>
<dbReference type="InterPro" id="IPR017905">
    <property type="entry name" value="ERV/ALR_sulphydryl_oxidase"/>
</dbReference>
<feature type="region of interest" description="Disordered" evidence="7">
    <location>
        <begin position="28"/>
        <end position="63"/>
    </location>
</feature>
<evidence type="ECO:0000256" key="2">
    <source>
        <dbReference type="ARBA" id="ARBA00022630"/>
    </source>
</evidence>
<keyword evidence="6" id="KW-0812">Transmembrane</keyword>
<proteinExistence type="predicted"/>
<evidence type="ECO:0000256" key="5">
    <source>
        <dbReference type="ARBA" id="ARBA00023157"/>
    </source>
</evidence>
<evidence type="ECO:0000256" key="1">
    <source>
        <dbReference type="ARBA" id="ARBA00001974"/>
    </source>
</evidence>
<comment type="cofactor">
    <cofactor evidence="1 6">
        <name>FAD</name>
        <dbReference type="ChEBI" id="CHEBI:57692"/>
    </cofactor>
</comment>
<accession>A0A4P9VX24</accession>
<dbReference type="InterPro" id="IPR036774">
    <property type="entry name" value="ERV/ALR_sulphydryl_oxid_sf"/>
</dbReference>
<dbReference type="GO" id="GO:0005739">
    <property type="term" value="C:mitochondrion"/>
    <property type="evidence" value="ECO:0007669"/>
    <property type="project" value="TreeGrafter"/>
</dbReference>
<dbReference type="SUPFAM" id="SSF69000">
    <property type="entry name" value="FAD-dependent thiol oxidase"/>
    <property type="match status" value="1"/>
</dbReference>
<keyword evidence="3 6" id="KW-0274">FAD</keyword>
<dbReference type="Pfam" id="PF04777">
    <property type="entry name" value="Evr1_Alr"/>
    <property type="match status" value="1"/>
</dbReference>
<keyword evidence="10" id="KW-1185">Reference proteome</keyword>
<keyword evidence="6" id="KW-0472">Membrane</keyword>
<keyword evidence="6" id="KW-1133">Transmembrane helix</keyword>
<reference evidence="10" key="1">
    <citation type="journal article" date="2018" name="Nat. Microbiol.">
        <title>Leveraging single-cell genomics to expand the fungal tree of life.</title>
        <authorList>
            <person name="Ahrendt S.R."/>
            <person name="Quandt C.A."/>
            <person name="Ciobanu D."/>
            <person name="Clum A."/>
            <person name="Salamov A."/>
            <person name="Andreopoulos B."/>
            <person name="Cheng J.F."/>
            <person name="Woyke T."/>
            <person name="Pelin A."/>
            <person name="Henrissat B."/>
            <person name="Reynolds N.K."/>
            <person name="Benny G.L."/>
            <person name="Smith M.E."/>
            <person name="James T.Y."/>
            <person name="Grigoriev I.V."/>
        </authorList>
    </citation>
    <scope>NUCLEOTIDE SEQUENCE [LARGE SCALE GENOMIC DNA]</scope>
</reference>
<dbReference type="OrthoDB" id="59470at2759"/>
<feature type="compositionally biased region" description="Polar residues" evidence="7">
    <location>
        <begin position="51"/>
        <end position="63"/>
    </location>
</feature>
<evidence type="ECO:0000256" key="6">
    <source>
        <dbReference type="RuleBase" id="RU371123"/>
    </source>
</evidence>
<evidence type="ECO:0000256" key="4">
    <source>
        <dbReference type="ARBA" id="ARBA00023002"/>
    </source>
</evidence>
<evidence type="ECO:0000256" key="7">
    <source>
        <dbReference type="SAM" id="MobiDB-lite"/>
    </source>
</evidence>
<dbReference type="EMBL" id="ML000297">
    <property type="protein sequence ID" value="RKO84269.1"/>
    <property type="molecule type" value="Genomic_DNA"/>
</dbReference>
<organism evidence="9 10">
    <name type="scientific">Blyttiomyces helicus</name>
    <dbReference type="NCBI Taxonomy" id="388810"/>
    <lineage>
        <taxon>Eukaryota</taxon>
        <taxon>Fungi</taxon>
        <taxon>Fungi incertae sedis</taxon>
        <taxon>Chytridiomycota</taxon>
        <taxon>Chytridiomycota incertae sedis</taxon>
        <taxon>Chytridiomycetes</taxon>
        <taxon>Chytridiomycetes incertae sedis</taxon>
        <taxon>Blyttiomyces</taxon>
    </lineage>
</organism>
<dbReference type="GO" id="GO:0016971">
    <property type="term" value="F:flavin-dependent sulfhydryl oxidase activity"/>
    <property type="evidence" value="ECO:0007669"/>
    <property type="project" value="InterPro"/>
</dbReference>
<keyword evidence="4 6" id="KW-0560">Oxidoreductase</keyword>
<dbReference type="AlphaFoldDB" id="A0A4P9VX24"/>
<feature type="compositionally biased region" description="Basic and acidic residues" evidence="7">
    <location>
        <begin position="28"/>
        <end position="39"/>
    </location>
</feature>
<dbReference type="Gene3D" id="1.20.120.310">
    <property type="entry name" value="ERV/ALR sulfhydryl oxidase domain"/>
    <property type="match status" value="1"/>
</dbReference>
<evidence type="ECO:0000313" key="10">
    <source>
        <dbReference type="Proteomes" id="UP000269721"/>
    </source>
</evidence>
<dbReference type="PANTHER" id="PTHR12645:SF1">
    <property type="entry name" value="FAD-LINKED SULFHYDRYL OXIDASE ERV2"/>
    <property type="match status" value="1"/>
</dbReference>
<feature type="transmembrane region" description="Helical" evidence="6">
    <location>
        <begin position="329"/>
        <end position="347"/>
    </location>
</feature>
<dbReference type="PANTHER" id="PTHR12645">
    <property type="entry name" value="ALR/ERV"/>
    <property type="match status" value="1"/>
</dbReference>
<dbReference type="GO" id="GO:0050660">
    <property type="term" value="F:flavin adenine dinucleotide binding"/>
    <property type="evidence" value="ECO:0007669"/>
    <property type="project" value="TreeGrafter"/>
</dbReference>
<evidence type="ECO:0000256" key="3">
    <source>
        <dbReference type="ARBA" id="ARBA00022827"/>
    </source>
</evidence>
<name>A0A4P9VX24_9FUNG</name>
<protein>
    <recommendedName>
        <fullName evidence="6">Sulfhydryl oxidase</fullName>
        <ecNumber evidence="6">1.8.3.2</ecNumber>
    </recommendedName>
</protein>
<sequence>MSVAAILAAAGVPVILFGTRLARAFRDRAEQKARRESTTRKSTQPHKKSADSPQAGTSAVTSPQSIATSNMVAVTVHRGGLLSAWEPFHAQFVDFAGSLMMIMISTKHDDPTSGSELSGFIVGPNAYHARIHDKMPATVELTRPRHRGRGFVLVQFEQEPLFKVWADPILQYSAGTKHHIAEGSGGGVGGGAGAGGAGGGGDCGVGSGLSGLRSVGPVFTHGGIMSRAEQPLESLFVRMEVDVGEEVEENNSRERFQVADRLAWFLGASFSAPSNGPGGSVYRPRELQQPPWVVSAFADTSPSEEEQTELGLEVSQSKCQMAFFTRSRALILGLLLLVVSGLAYLAAHESSSSSSSSTRTSFLIQSFDAATPPSVSSTAALTKPGEPIMGKMGNATLRAELGRSAWRLLHTMAGKFPVEPTEDERSALQSFIYLFARLYPCGDW</sequence>
<keyword evidence="5" id="KW-1015">Disulfide bond</keyword>
<keyword evidence="2 6" id="KW-0285">Flavoprotein</keyword>
<dbReference type="PROSITE" id="PS51324">
    <property type="entry name" value="ERV_ALR"/>
    <property type="match status" value="1"/>
</dbReference>
<gene>
    <name evidence="9" type="ORF">BDK51DRAFT_42212</name>
</gene>
<dbReference type="Proteomes" id="UP000269721">
    <property type="component" value="Unassembled WGS sequence"/>
</dbReference>
<feature type="domain" description="ERV/ALR sulfhydryl oxidase" evidence="8">
    <location>
        <begin position="394"/>
        <end position="444"/>
    </location>
</feature>
<dbReference type="InterPro" id="IPR039799">
    <property type="entry name" value="ALR/ERV"/>
</dbReference>
<dbReference type="EC" id="1.8.3.2" evidence="6"/>